<feature type="compositionally biased region" description="Polar residues" evidence="1">
    <location>
        <begin position="346"/>
        <end position="358"/>
    </location>
</feature>
<dbReference type="EMBL" id="CP061539">
    <property type="protein sequence ID" value="QNV38737.1"/>
    <property type="molecule type" value="Genomic_DNA"/>
</dbReference>
<keyword evidence="3" id="KW-1185">Reference proteome</keyword>
<feature type="region of interest" description="Disordered" evidence="1">
    <location>
        <begin position="235"/>
        <end position="290"/>
    </location>
</feature>
<evidence type="ECO:0000313" key="2">
    <source>
        <dbReference type="EMBL" id="QNV38737.1"/>
    </source>
</evidence>
<feature type="region of interest" description="Disordered" evidence="1">
    <location>
        <begin position="310"/>
        <end position="406"/>
    </location>
</feature>
<dbReference type="GeneID" id="96623727"/>
<dbReference type="CDD" id="cd00085">
    <property type="entry name" value="HNHc"/>
    <property type="match status" value="1"/>
</dbReference>
<keyword evidence="2" id="KW-0378">Hydrolase</keyword>
<dbReference type="AlphaFoldDB" id="A0A7H2BGE1"/>
<organism evidence="2 3">
    <name type="scientific">Rothia terrae</name>
    <dbReference type="NCBI Taxonomy" id="396015"/>
    <lineage>
        <taxon>Bacteria</taxon>
        <taxon>Bacillati</taxon>
        <taxon>Actinomycetota</taxon>
        <taxon>Actinomycetes</taxon>
        <taxon>Micrococcales</taxon>
        <taxon>Micrococcaceae</taxon>
        <taxon>Rothia</taxon>
    </lineage>
</organism>
<feature type="compositionally biased region" description="Basic residues" evidence="1">
    <location>
        <begin position="391"/>
        <end position="406"/>
    </location>
</feature>
<dbReference type="RefSeq" id="WP_190725333.1">
    <property type="nucleotide sequence ID" value="NZ_CP061539.1"/>
</dbReference>
<dbReference type="KEGG" id="rter:IDM49_05720"/>
<keyword evidence="2" id="KW-0540">Nuclease</keyword>
<sequence length="406" mass="44892">MPWLRVGDTSATHPIVLRALELDDADDRILNELFGFVSRCAVLAAAHKTDYIVETGIAKQVAGMSRWQALTEAAVFSGYFTRVEGEDGRLAFKLVSDDELFHMRLKDEIEWERTQRNDTRNKSLIVPVRHRDGDGCRWCGRLVRWGDQKSGIGGTYDHVKPGVGAETPDDLVVACRQCNLSRRNDVESWQGRQLLNVPKDPYYSKKSIAFLAENGITVTNQKTLDMEFEGRAESFKPVVESPSPVESNSVDRDTVEPETLAPGPADPECTAPGEVETPAADSSDDWNPTLDELDDYIEVSGEYPAWHPMHIANAETVESNPVEPETSAPGRTAPTTAPAAGKPDSLNHSELFATSTPSDLDLPGRDGTGKEKNSIQENSPEPKDHGTTGTKPRRRRRRRSKGQKND</sequence>
<dbReference type="InterPro" id="IPR003615">
    <property type="entry name" value="HNH_nuc"/>
</dbReference>
<feature type="compositionally biased region" description="Low complexity" evidence="1">
    <location>
        <begin position="237"/>
        <end position="248"/>
    </location>
</feature>
<feature type="compositionally biased region" description="Basic and acidic residues" evidence="1">
    <location>
        <begin position="362"/>
        <end position="386"/>
    </location>
</feature>
<dbReference type="GO" id="GO:0004519">
    <property type="term" value="F:endonuclease activity"/>
    <property type="evidence" value="ECO:0007669"/>
    <property type="project" value="UniProtKB-KW"/>
</dbReference>
<dbReference type="Proteomes" id="UP000516404">
    <property type="component" value="Chromosome"/>
</dbReference>
<name>A0A7H2BGE1_9MICC</name>
<dbReference type="Gene3D" id="1.10.30.50">
    <property type="match status" value="1"/>
</dbReference>
<evidence type="ECO:0000313" key="3">
    <source>
        <dbReference type="Proteomes" id="UP000516404"/>
    </source>
</evidence>
<evidence type="ECO:0000256" key="1">
    <source>
        <dbReference type="SAM" id="MobiDB-lite"/>
    </source>
</evidence>
<reference evidence="2 3" key="1">
    <citation type="submission" date="2020-09" db="EMBL/GenBank/DDBJ databases">
        <title>Investigation of environmental microbes.</title>
        <authorList>
            <person name="Ou Y."/>
            <person name="Kang Q."/>
        </authorList>
    </citation>
    <scope>NUCLEOTIDE SEQUENCE [LARGE SCALE GENOMIC DNA]</scope>
    <source>
        <strain evidence="2 3">KJZ-14</strain>
    </source>
</reference>
<protein>
    <submittedName>
        <fullName evidence="2">HNH endonuclease</fullName>
    </submittedName>
</protein>
<feature type="compositionally biased region" description="Low complexity" evidence="1">
    <location>
        <begin position="328"/>
        <end position="341"/>
    </location>
</feature>
<gene>
    <name evidence="2" type="ORF">IDM49_05720</name>
</gene>
<proteinExistence type="predicted"/>
<accession>A0A7H2BGE1</accession>
<keyword evidence="2" id="KW-0255">Endonuclease</keyword>